<dbReference type="SMART" id="SM00320">
    <property type="entry name" value="WD40"/>
    <property type="match status" value="5"/>
</dbReference>
<comment type="caution">
    <text evidence="4">The sequence shown here is derived from an EMBL/GenBank/DDBJ whole genome shotgun (WGS) entry which is preliminary data.</text>
</comment>
<evidence type="ECO:0008006" key="6">
    <source>
        <dbReference type="Google" id="ProtNLM"/>
    </source>
</evidence>
<feature type="repeat" description="WD" evidence="3">
    <location>
        <begin position="264"/>
        <end position="297"/>
    </location>
</feature>
<evidence type="ECO:0000256" key="2">
    <source>
        <dbReference type="ARBA" id="ARBA00022737"/>
    </source>
</evidence>
<proteinExistence type="predicted"/>
<organism evidence="4 5">
    <name type="scientific">Halioxenophilus aromaticivorans</name>
    <dbReference type="NCBI Taxonomy" id="1306992"/>
    <lineage>
        <taxon>Bacteria</taxon>
        <taxon>Pseudomonadati</taxon>
        <taxon>Pseudomonadota</taxon>
        <taxon>Gammaproteobacteria</taxon>
        <taxon>Alteromonadales</taxon>
        <taxon>Alteromonadaceae</taxon>
        <taxon>Halioxenophilus</taxon>
    </lineage>
</organism>
<dbReference type="InterPro" id="IPR001680">
    <property type="entry name" value="WD40_rpt"/>
</dbReference>
<evidence type="ECO:0000313" key="4">
    <source>
        <dbReference type="EMBL" id="GAA4930674.1"/>
    </source>
</evidence>
<dbReference type="Proteomes" id="UP001409585">
    <property type="component" value="Unassembled WGS sequence"/>
</dbReference>
<name>A0AAV3TWU2_9ALTE</name>
<dbReference type="PROSITE" id="PS50082">
    <property type="entry name" value="WD_REPEATS_2"/>
    <property type="match status" value="3"/>
</dbReference>
<dbReference type="AlphaFoldDB" id="A0AAV3TWU2"/>
<dbReference type="RefSeq" id="WP_345416055.1">
    <property type="nucleotide sequence ID" value="NZ_AP031496.1"/>
</dbReference>
<dbReference type="InterPro" id="IPR015943">
    <property type="entry name" value="WD40/YVTN_repeat-like_dom_sf"/>
</dbReference>
<evidence type="ECO:0000256" key="3">
    <source>
        <dbReference type="PROSITE-ProRule" id="PRU00221"/>
    </source>
</evidence>
<protein>
    <recommendedName>
        <fullName evidence="6">WD40 repeat domain-containing protein</fullName>
    </recommendedName>
</protein>
<dbReference type="PANTHER" id="PTHR19879">
    <property type="entry name" value="TRANSCRIPTION INITIATION FACTOR TFIID"/>
    <property type="match status" value="1"/>
</dbReference>
<feature type="repeat" description="WD" evidence="3">
    <location>
        <begin position="208"/>
        <end position="249"/>
    </location>
</feature>
<sequence length="339" mass="36824">MHRRATSADFLTATKLRLRIPCCLFLAAASLLVGCKPGPEQSQEIAAQGLYSASISTDGNLLTVGSIYHGGSLWSGDERLFNWNHKSGEMTELVAVDFSPESQWAVTAAARSFVLWSARNGKASAYLSTPAQVTDIALGPNGNYALVGTTNNDALLYSPRQQSVVRELPHSNSVRSVAISGDGRLGLTGSEDANATVWDLQTGNALHRKRHNDEVQLVALSPDGRLALSAAQYDKALLWRTRSGDEIGKLPISDEKIKRGKLFTAAQFSAKGDQLLTGTSDQEVQLWNTRKLTLLAEWRLPKRHAWQPTGAAVIAVGFDRRSGMYHAVTANGFSHILKR</sequence>
<dbReference type="PROSITE" id="PS50294">
    <property type="entry name" value="WD_REPEATS_REGION"/>
    <property type="match status" value="1"/>
</dbReference>
<dbReference type="Gene3D" id="2.130.10.10">
    <property type="entry name" value="YVTN repeat-like/Quinoprotein amine dehydrogenase"/>
    <property type="match status" value="2"/>
</dbReference>
<dbReference type="Pfam" id="PF00400">
    <property type="entry name" value="WD40"/>
    <property type="match status" value="1"/>
</dbReference>
<gene>
    <name evidence="4" type="ORF">GCM10025791_03270</name>
</gene>
<accession>A0AAV3TWU2</accession>
<keyword evidence="5" id="KW-1185">Reference proteome</keyword>
<dbReference type="PANTHER" id="PTHR19879:SF9">
    <property type="entry name" value="TRANSCRIPTION INITIATION FACTOR TFIID SUBUNIT 5"/>
    <property type="match status" value="1"/>
</dbReference>
<dbReference type="PROSITE" id="PS51257">
    <property type="entry name" value="PROKAR_LIPOPROTEIN"/>
    <property type="match status" value="1"/>
</dbReference>
<evidence type="ECO:0000256" key="1">
    <source>
        <dbReference type="ARBA" id="ARBA00022574"/>
    </source>
</evidence>
<evidence type="ECO:0000313" key="5">
    <source>
        <dbReference type="Proteomes" id="UP001409585"/>
    </source>
</evidence>
<feature type="repeat" description="WD" evidence="3">
    <location>
        <begin position="167"/>
        <end position="208"/>
    </location>
</feature>
<reference evidence="5" key="1">
    <citation type="journal article" date="2019" name="Int. J. Syst. Evol. Microbiol.">
        <title>The Global Catalogue of Microorganisms (GCM) 10K type strain sequencing project: providing services to taxonomists for standard genome sequencing and annotation.</title>
        <authorList>
            <consortium name="The Broad Institute Genomics Platform"/>
            <consortium name="The Broad Institute Genome Sequencing Center for Infectious Disease"/>
            <person name="Wu L."/>
            <person name="Ma J."/>
        </authorList>
    </citation>
    <scope>NUCLEOTIDE SEQUENCE [LARGE SCALE GENOMIC DNA]</scope>
    <source>
        <strain evidence="5">JCM 19134</strain>
    </source>
</reference>
<dbReference type="InterPro" id="IPR011047">
    <property type="entry name" value="Quinoprotein_ADH-like_sf"/>
</dbReference>
<keyword evidence="1 3" id="KW-0853">WD repeat</keyword>
<dbReference type="InterPro" id="IPR019775">
    <property type="entry name" value="WD40_repeat_CS"/>
</dbReference>
<keyword evidence="2" id="KW-0677">Repeat</keyword>
<dbReference type="SUPFAM" id="SSF50998">
    <property type="entry name" value="Quinoprotein alcohol dehydrogenase-like"/>
    <property type="match status" value="1"/>
</dbReference>
<dbReference type="EMBL" id="BAABLX010000003">
    <property type="protein sequence ID" value="GAA4930674.1"/>
    <property type="molecule type" value="Genomic_DNA"/>
</dbReference>
<dbReference type="PROSITE" id="PS00678">
    <property type="entry name" value="WD_REPEATS_1"/>
    <property type="match status" value="1"/>
</dbReference>